<comment type="caution">
    <text evidence="9">The sequence shown here is derived from an EMBL/GenBank/DDBJ whole genome shotgun (WGS) entry which is preliminary data.</text>
</comment>
<sequence>MSFVLPLLVLATFAGPAPETNTPPAPSNLDTLFDGFDATLVLYEQHSDQTWIHNPAKSNIGTLPCSTFKIPNTLVGLETGVLKDRDTVIKRDAEKFPEQDWWGKSWRTDQAKLALAFKHSIVWYYCTLADTMTNKVIAKHLKDWQYPVPGNLTSGFYFWIEGNYGVSPVDQVAFLRRFYNQELGLREKTTATMKDIMILEEGDGYRFSGKTGLCRMPDDTKVGWMVGYLEHRKGLYFYALRLEGKEYSEIMKHRKPLVRKLFANMELL</sequence>
<dbReference type="EC" id="3.5.2.6" evidence="2 7"/>
<dbReference type="GO" id="GO:0017001">
    <property type="term" value="P:antibiotic catabolic process"/>
    <property type="evidence" value="ECO:0007669"/>
    <property type="project" value="InterPro"/>
</dbReference>
<evidence type="ECO:0000256" key="3">
    <source>
        <dbReference type="ARBA" id="ARBA00022729"/>
    </source>
</evidence>
<evidence type="ECO:0000256" key="2">
    <source>
        <dbReference type="ARBA" id="ARBA00012865"/>
    </source>
</evidence>
<dbReference type="InterPro" id="IPR012338">
    <property type="entry name" value="Beta-lactam/transpept-like"/>
</dbReference>
<keyword evidence="3" id="KW-0732">Signal</keyword>
<proteinExistence type="inferred from homology"/>
<feature type="domain" description="Penicillin-binding protein transpeptidase" evidence="8">
    <location>
        <begin position="64"/>
        <end position="261"/>
    </location>
</feature>
<organism evidence="9 10">
    <name type="scientific">Acanthopleuribacter pedis</name>
    <dbReference type="NCBI Taxonomy" id="442870"/>
    <lineage>
        <taxon>Bacteria</taxon>
        <taxon>Pseudomonadati</taxon>
        <taxon>Acidobacteriota</taxon>
        <taxon>Holophagae</taxon>
        <taxon>Acanthopleuribacterales</taxon>
        <taxon>Acanthopleuribacteraceae</taxon>
        <taxon>Acanthopleuribacter</taxon>
    </lineage>
</organism>
<evidence type="ECO:0000256" key="6">
    <source>
        <dbReference type="PIRSR" id="PIRSR602137-50"/>
    </source>
</evidence>
<name>A0A8J7U4D0_9BACT</name>
<feature type="modified residue" description="N6-carboxylysine" evidence="6">
    <location>
        <position position="69"/>
    </location>
</feature>
<dbReference type="PROSITE" id="PS00337">
    <property type="entry name" value="BETA_LACTAMASE_D"/>
    <property type="match status" value="1"/>
</dbReference>
<evidence type="ECO:0000313" key="10">
    <source>
        <dbReference type="Proteomes" id="UP000664417"/>
    </source>
</evidence>
<dbReference type="InterPro" id="IPR001460">
    <property type="entry name" value="PCN-bd_Tpept"/>
</dbReference>
<evidence type="ECO:0000256" key="5">
    <source>
        <dbReference type="ARBA" id="ARBA00023251"/>
    </source>
</evidence>
<dbReference type="InterPro" id="IPR002137">
    <property type="entry name" value="Beta-lactam_class-D_AS"/>
</dbReference>
<comment type="similarity">
    <text evidence="1 7">Belongs to the class-D beta-lactamase family.</text>
</comment>
<protein>
    <recommendedName>
        <fullName evidence="2 7">Beta-lactamase</fullName>
        <ecNumber evidence="2 7">3.5.2.6</ecNumber>
    </recommendedName>
</protein>
<reference evidence="9" key="1">
    <citation type="submission" date="2021-03" db="EMBL/GenBank/DDBJ databases">
        <authorList>
            <person name="Wang G."/>
        </authorList>
    </citation>
    <scope>NUCLEOTIDE SEQUENCE</scope>
    <source>
        <strain evidence="9">KCTC 12899</strain>
    </source>
</reference>
<keyword evidence="5 7" id="KW-0046">Antibiotic resistance</keyword>
<evidence type="ECO:0000256" key="4">
    <source>
        <dbReference type="ARBA" id="ARBA00022801"/>
    </source>
</evidence>
<comment type="catalytic activity">
    <reaction evidence="7">
        <text>a beta-lactam + H2O = a substituted beta-amino acid</text>
        <dbReference type="Rhea" id="RHEA:20401"/>
        <dbReference type="ChEBI" id="CHEBI:15377"/>
        <dbReference type="ChEBI" id="CHEBI:35627"/>
        <dbReference type="ChEBI" id="CHEBI:140347"/>
        <dbReference type="EC" id="3.5.2.6"/>
    </reaction>
</comment>
<feature type="active site" description="Acyl-ester intermediate" evidence="6">
    <location>
        <position position="66"/>
    </location>
</feature>
<dbReference type="Pfam" id="PF00905">
    <property type="entry name" value="Transpeptidase"/>
    <property type="match status" value="1"/>
</dbReference>
<dbReference type="GO" id="GO:0008800">
    <property type="term" value="F:beta-lactamase activity"/>
    <property type="evidence" value="ECO:0007669"/>
    <property type="project" value="UniProtKB-UniRule"/>
</dbReference>
<dbReference type="GO" id="GO:0008658">
    <property type="term" value="F:penicillin binding"/>
    <property type="evidence" value="ECO:0007669"/>
    <property type="project" value="InterPro"/>
</dbReference>
<dbReference type="AlphaFoldDB" id="A0A8J7U4D0"/>
<evidence type="ECO:0000256" key="7">
    <source>
        <dbReference type="RuleBase" id="RU361140"/>
    </source>
</evidence>
<dbReference type="GO" id="GO:0046677">
    <property type="term" value="P:response to antibiotic"/>
    <property type="evidence" value="ECO:0007669"/>
    <property type="project" value="UniProtKB-UniRule"/>
</dbReference>
<evidence type="ECO:0000259" key="8">
    <source>
        <dbReference type="Pfam" id="PF00905"/>
    </source>
</evidence>
<dbReference type="Gene3D" id="3.40.710.10">
    <property type="entry name" value="DD-peptidase/beta-lactamase superfamily"/>
    <property type="match status" value="1"/>
</dbReference>
<evidence type="ECO:0000313" key="9">
    <source>
        <dbReference type="EMBL" id="MBO1321363.1"/>
    </source>
</evidence>
<dbReference type="RefSeq" id="WP_207861337.1">
    <property type="nucleotide sequence ID" value="NZ_JAFREP010000023.1"/>
</dbReference>
<gene>
    <name evidence="9" type="ORF">J3U88_22975</name>
</gene>
<dbReference type="SUPFAM" id="SSF56601">
    <property type="entry name" value="beta-lactamase/transpeptidase-like"/>
    <property type="match status" value="1"/>
</dbReference>
<dbReference type="Proteomes" id="UP000664417">
    <property type="component" value="Unassembled WGS sequence"/>
</dbReference>
<keyword evidence="4 7" id="KW-0378">Hydrolase</keyword>
<accession>A0A8J7U4D0</accession>
<dbReference type="EMBL" id="JAFREP010000023">
    <property type="protein sequence ID" value="MBO1321363.1"/>
    <property type="molecule type" value="Genomic_DNA"/>
</dbReference>
<keyword evidence="10" id="KW-1185">Reference proteome</keyword>
<evidence type="ECO:0000256" key="1">
    <source>
        <dbReference type="ARBA" id="ARBA00007898"/>
    </source>
</evidence>